<dbReference type="InterPro" id="IPR050452">
    <property type="entry name" value="Metacaspase"/>
</dbReference>
<dbReference type="Gene3D" id="3.40.50.1460">
    <property type="match status" value="1"/>
</dbReference>
<dbReference type="EMBL" id="KZ293697">
    <property type="protein sequence ID" value="PBK84586.1"/>
    <property type="molecule type" value="Genomic_DNA"/>
</dbReference>
<evidence type="ECO:0000256" key="1">
    <source>
        <dbReference type="ARBA" id="ARBA00009005"/>
    </source>
</evidence>
<evidence type="ECO:0000313" key="4">
    <source>
        <dbReference type="Proteomes" id="UP000217790"/>
    </source>
</evidence>
<gene>
    <name evidence="3" type="ORF">ARMGADRAFT_890779</name>
</gene>
<feature type="domain" description="Peptidase C14 caspase" evidence="2">
    <location>
        <begin position="2"/>
        <end position="97"/>
    </location>
</feature>
<dbReference type="PANTHER" id="PTHR48104">
    <property type="entry name" value="METACASPASE-4"/>
    <property type="match status" value="1"/>
</dbReference>
<dbReference type="AlphaFoldDB" id="A0A2H3DAS2"/>
<dbReference type="GO" id="GO:0005737">
    <property type="term" value="C:cytoplasm"/>
    <property type="evidence" value="ECO:0007669"/>
    <property type="project" value="TreeGrafter"/>
</dbReference>
<dbReference type="PANTHER" id="PTHR48104:SF30">
    <property type="entry name" value="METACASPASE-1"/>
    <property type="match status" value="1"/>
</dbReference>
<accession>A0A2H3DAS2</accession>
<dbReference type="InterPro" id="IPR011600">
    <property type="entry name" value="Pept_C14_caspase"/>
</dbReference>
<feature type="non-terminal residue" evidence="3">
    <location>
        <position position="1"/>
    </location>
</feature>
<evidence type="ECO:0000259" key="2">
    <source>
        <dbReference type="Pfam" id="PF00656"/>
    </source>
</evidence>
<proteinExistence type="inferred from homology"/>
<dbReference type="GO" id="GO:0006508">
    <property type="term" value="P:proteolysis"/>
    <property type="evidence" value="ECO:0007669"/>
    <property type="project" value="InterPro"/>
</dbReference>
<dbReference type="Pfam" id="PF00656">
    <property type="entry name" value="Peptidase_C14"/>
    <property type="match status" value="1"/>
</dbReference>
<evidence type="ECO:0000313" key="3">
    <source>
        <dbReference type="EMBL" id="PBK84586.1"/>
    </source>
</evidence>
<name>A0A2H3DAS2_ARMGA</name>
<protein>
    <recommendedName>
        <fullName evidence="2">Peptidase C14 caspase domain-containing protein</fullName>
    </recommendedName>
</protein>
<comment type="similarity">
    <text evidence="1">Belongs to the peptidase C14B family.</text>
</comment>
<dbReference type="OrthoDB" id="3223806at2759"/>
<dbReference type="GO" id="GO:0004197">
    <property type="term" value="F:cysteine-type endopeptidase activity"/>
    <property type="evidence" value="ECO:0007669"/>
    <property type="project" value="InterPro"/>
</dbReference>
<dbReference type="Proteomes" id="UP000217790">
    <property type="component" value="Unassembled WGS sequence"/>
</dbReference>
<keyword evidence="4" id="KW-1185">Reference proteome</keyword>
<dbReference type="InParanoid" id="A0A2H3DAS2"/>
<organism evidence="3 4">
    <name type="scientific">Armillaria gallica</name>
    <name type="common">Bulbous honey fungus</name>
    <name type="synonym">Armillaria bulbosa</name>
    <dbReference type="NCBI Taxonomy" id="47427"/>
    <lineage>
        <taxon>Eukaryota</taxon>
        <taxon>Fungi</taxon>
        <taxon>Dikarya</taxon>
        <taxon>Basidiomycota</taxon>
        <taxon>Agaricomycotina</taxon>
        <taxon>Agaricomycetes</taxon>
        <taxon>Agaricomycetidae</taxon>
        <taxon>Agaricales</taxon>
        <taxon>Marasmiineae</taxon>
        <taxon>Physalacriaceae</taxon>
        <taxon>Armillaria</taxon>
    </lineage>
</organism>
<sequence>RTWAVIIGINAYPERPLRGCVADALLMNEFLTKELGVPKDRIQCLLGPTEYGSYNNSLIPSRINIVNTLLSLTTNSEIVYGDNIIIYFSGYGTTYYIHDYRGPHSLTGSVPVKALCPMDRHTLDLNSDRIPNISDREINTMLTEISRVKGHRITLIQDC</sequence>
<feature type="non-terminal residue" evidence="3">
    <location>
        <position position="159"/>
    </location>
</feature>
<reference evidence="4" key="1">
    <citation type="journal article" date="2017" name="Nat. Ecol. Evol.">
        <title>Genome expansion and lineage-specific genetic innovations in the forest pathogenic fungi Armillaria.</title>
        <authorList>
            <person name="Sipos G."/>
            <person name="Prasanna A.N."/>
            <person name="Walter M.C."/>
            <person name="O'Connor E."/>
            <person name="Balint B."/>
            <person name="Krizsan K."/>
            <person name="Kiss B."/>
            <person name="Hess J."/>
            <person name="Varga T."/>
            <person name="Slot J."/>
            <person name="Riley R."/>
            <person name="Boka B."/>
            <person name="Rigling D."/>
            <person name="Barry K."/>
            <person name="Lee J."/>
            <person name="Mihaltcheva S."/>
            <person name="LaButti K."/>
            <person name="Lipzen A."/>
            <person name="Waldron R."/>
            <person name="Moloney N.M."/>
            <person name="Sperisen C."/>
            <person name="Kredics L."/>
            <person name="Vagvoelgyi C."/>
            <person name="Patrignani A."/>
            <person name="Fitzpatrick D."/>
            <person name="Nagy I."/>
            <person name="Doyle S."/>
            <person name="Anderson J.B."/>
            <person name="Grigoriev I.V."/>
            <person name="Gueldener U."/>
            <person name="Muensterkoetter M."/>
            <person name="Nagy L.G."/>
        </authorList>
    </citation>
    <scope>NUCLEOTIDE SEQUENCE [LARGE SCALE GENOMIC DNA]</scope>
    <source>
        <strain evidence="4">Ar21-2</strain>
    </source>
</reference>